<proteinExistence type="predicted"/>
<name>A0ABQ3UWN2_9CHLR</name>
<keyword evidence="2" id="KW-1185">Reference proteome</keyword>
<comment type="caution">
    <text evidence="1">The sequence shown here is derived from an EMBL/GenBank/DDBJ whole genome shotgun (WGS) entry which is preliminary data.</text>
</comment>
<evidence type="ECO:0000313" key="1">
    <source>
        <dbReference type="EMBL" id="GHO57082.1"/>
    </source>
</evidence>
<dbReference type="Proteomes" id="UP000654345">
    <property type="component" value="Unassembled WGS sequence"/>
</dbReference>
<reference evidence="1 2" key="1">
    <citation type="journal article" date="2021" name="Int. J. Syst. Evol. Microbiol.">
        <title>Reticulibacter mediterranei gen. nov., sp. nov., within the new family Reticulibacteraceae fam. nov., and Ktedonospora formicarum gen. nov., sp. nov., Ktedonobacter robiniae sp. nov., Dictyobacter formicarum sp. nov. and Dictyobacter arantiisoli sp. nov., belonging to the class Ktedonobacteria.</title>
        <authorList>
            <person name="Yabe S."/>
            <person name="Zheng Y."/>
            <person name="Wang C.M."/>
            <person name="Sakai Y."/>
            <person name="Abe K."/>
            <person name="Yokota A."/>
            <person name="Donadio S."/>
            <person name="Cavaletti L."/>
            <person name="Monciardini P."/>
        </authorList>
    </citation>
    <scope>NUCLEOTIDE SEQUENCE [LARGE SCALE GENOMIC DNA]</scope>
    <source>
        <strain evidence="1 2">SOSP1-30</strain>
    </source>
</reference>
<sequence length="68" mass="7918">MHKAIKVSMLEFDVDVIVHDSSKGRVELKSTIKVGERRLLVFERNVGKRSIERRMHLNEAMTQLTKLI</sequence>
<dbReference type="EMBL" id="BNJG01000002">
    <property type="protein sequence ID" value="GHO57082.1"/>
    <property type="molecule type" value="Genomic_DNA"/>
</dbReference>
<protein>
    <submittedName>
        <fullName evidence="1">Uncharacterized protein</fullName>
    </submittedName>
</protein>
<organism evidence="1 2">
    <name type="scientific">Ktedonobacter robiniae</name>
    <dbReference type="NCBI Taxonomy" id="2778365"/>
    <lineage>
        <taxon>Bacteria</taxon>
        <taxon>Bacillati</taxon>
        <taxon>Chloroflexota</taxon>
        <taxon>Ktedonobacteria</taxon>
        <taxon>Ktedonobacterales</taxon>
        <taxon>Ktedonobacteraceae</taxon>
        <taxon>Ktedonobacter</taxon>
    </lineage>
</organism>
<accession>A0ABQ3UWN2</accession>
<gene>
    <name evidence="1" type="ORF">KSB_55570</name>
</gene>
<evidence type="ECO:0000313" key="2">
    <source>
        <dbReference type="Proteomes" id="UP000654345"/>
    </source>
</evidence>